<proteinExistence type="predicted"/>
<evidence type="ECO:0000313" key="3">
    <source>
        <dbReference type="EMBL" id="GAA4448532.1"/>
    </source>
</evidence>
<protein>
    <submittedName>
        <fullName evidence="3">Polysaccharide pyruvyl transferase family protein</fullName>
    </submittedName>
</protein>
<feature type="domain" description="Polysaccharide pyruvyl transferase" evidence="2">
    <location>
        <begin position="49"/>
        <end position="355"/>
    </location>
</feature>
<organism evidence="3 4">
    <name type="scientific">Novipirellula rosea</name>
    <dbReference type="NCBI Taxonomy" id="1031540"/>
    <lineage>
        <taxon>Bacteria</taxon>
        <taxon>Pseudomonadati</taxon>
        <taxon>Planctomycetota</taxon>
        <taxon>Planctomycetia</taxon>
        <taxon>Pirellulales</taxon>
        <taxon>Pirellulaceae</taxon>
        <taxon>Novipirellula</taxon>
    </lineage>
</organism>
<evidence type="ECO:0000259" key="2">
    <source>
        <dbReference type="Pfam" id="PF04230"/>
    </source>
</evidence>
<dbReference type="Proteomes" id="UP001500840">
    <property type="component" value="Unassembled WGS sequence"/>
</dbReference>
<feature type="compositionally biased region" description="Polar residues" evidence="1">
    <location>
        <begin position="420"/>
        <end position="429"/>
    </location>
</feature>
<evidence type="ECO:0000313" key="4">
    <source>
        <dbReference type="Proteomes" id="UP001500840"/>
    </source>
</evidence>
<gene>
    <name evidence="3" type="ORF">GCM10023156_11780</name>
</gene>
<dbReference type="InterPro" id="IPR007345">
    <property type="entry name" value="Polysacch_pyruvyl_Trfase"/>
</dbReference>
<evidence type="ECO:0000256" key="1">
    <source>
        <dbReference type="SAM" id="MobiDB-lite"/>
    </source>
</evidence>
<dbReference type="PROSITE" id="PS51318">
    <property type="entry name" value="TAT"/>
    <property type="match status" value="1"/>
</dbReference>
<keyword evidence="4" id="KW-1185">Reference proteome</keyword>
<feature type="region of interest" description="Disordered" evidence="1">
    <location>
        <begin position="406"/>
        <end position="429"/>
    </location>
</feature>
<dbReference type="PANTHER" id="PTHR36836">
    <property type="entry name" value="COLANIC ACID BIOSYNTHESIS PROTEIN WCAK"/>
    <property type="match status" value="1"/>
</dbReference>
<dbReference type="RefSeq" id="WP_345320321.1">
    <property type="nucleotide sequence ID" value="NZ_BAABGA010000017.1"/>
</dbReference>
<reference evidence="4" key="1">
    <citation type="journal article" date="2019" name="Int. J. Syst. Evol. Microbiol.">
        <title>The Global Catalogue of Microorganisms (GCM) 10K type strain sequencing project: providing services to taxonomists for standard genome sequencing and annotation.</title>
        <authorList>
            <consortium name="The Broad Institute Genomics Platform"/>
            <consortium name="The Broad Institute Genome Sequencing Center for Infectious Disease"/>
            <person name="Wu L."/>
            <person name="Ma J."/>
        </authorList>
    </citation>
    <scope>NUCLEOTIDE SEQUENCE [LARGE SCALE GENOMIC DNA]</scope>
    <source>
        <strain evidence="4">JCM 17759</strain>
    </source>
</reference>
<accession>A0ABP8MGD6</accession>
<dbReference type="InterPro" id="IPR006311">
    <property type="entry name" value="TAT_signal"/>
</dbReference>
<dbReference type="Pfam" id="PF04230">
    <property type="entry name" value="PS_pyruv_trans"/>
    <property type="match status" value="1"/>
</dbReference>
<comment type="caution">
    <text evidence="3">The sequence shown here is derived from an EMBL/GenBank/DDBJ whole genome shotgun (WGS) entry which is preliminary data.</text>
</comment>
<keyword evidence="3" id="KW-0808">Transferase</keyword>
<sequence>MNHNRRHFLAQSAAATIGVSLGAGLNATFADDNAKPKRILLRSSWQTVNIGDIAHTPGLLSILETHLPDAEIVLYPSNVDNGVDELLRSRFPKLKIAKKGSPELAEAYQTCDFMLHGSGASLVAERDVRQWRDETGKPYGIYGITLPPKMSHATTATSADSLRKTVDVLSGASFVYFRDSKSLAFAKQLGVKSPVMEFGPDAAFACDLRDEEKANAFLQKHDLQTGKFLCCIPRLRYTPYWTIKKTAKFDNDKHQRNGMMKEHDHAPLREAIIQVVKQTDLKVLVCPEDRTQMQVGKEMIYDKLPAEVLSRVVWRPDYWLTGEAISTYVRSAGLFGNEMHSPIMCIGHGVPAIVCRFDEQTSKGFMWEDIGLGDWLFDHDDESRRQQLVSTVLDIAKNPGAAKDQAAQARKFVEKRQRETMQQLSSELG</sequence>
<dbReference type="GO" id="GO:0016740">
    <property type="term" value="F:transferase activity"/>
    <property type="evidence" value="ECO:0007669"/>
    <property type="project" value="UniProtKB-KW"/>
</dbReference>
<dbReference type="EMBL" id="BAABGA010000017">
    <property type="protein sequence ID" value="GAA4448532.1"/>
    <property type="molecule type" value="Genomic_DNA"/>
</dbReference>
<name>A0ABP8MGD6_9BACT</name>
<dbReference type="PANTHER" id="PTHR36836:SF1">
    <property type="entry name" value="COLANIC ACID BIOSYNTHESIS PROTEIN WCAK"/>
    <property type="match status" value="1"/>
</dbReference>